<protein>
    <submittedName>
        <fullName evidence="2">Pyridoxamine 5'-phosphate oxidase family protein</fullName>
    </submittedName>
</protein>
<sequence>MNKQEIKDQVLKILNENKVGTLATVQNDKPHSRYMTFFHEGTTLYSATSKETHKVEELEKNPHVHILLGYVGEGLGDSYLEIEGKASLNDSEDIKKKVWNDYLAPWFDGPEDPNYIVLEIKPSQVHLMNVKNKEPQTLEL</sequence>
<evidence type="ECO:0000259" key="1">
    <source>
        <dbReference type="Pfam" id="PF01243"/>
    </source>
</evidence>
<reference evidence="2 3" key="1">
    <citation type="submission" date="2023-03" db="EMBL/GenBank/DDBJ databases">
        <title>Bacillus Genome Sequencing.</title>
        <authorList>
            <person name="Dunlap C."/>
        </authorList>
    </citation>
    <scope>NUCLEOTIDE SEQUENCE [LARGE SCALE GENOMIC DNA]</scope>
    <source>
        <strain evidence="2 3">B-23453</strain>
    </source>
</reference>
<dbReference type="PANTHER" id="PTHR34818:SF1">
    <property type="entry name" value="PROTEIN BLI-3"/>
    <property type="match status" value="1"/>
</dbReference>
<dbReference type="InterPro" id="IPR011576">
    <property type="entry name" value="Pyridox_Oxase_N"/>
</dbReference>
<evidence type="ECO:0000313" key="3">
    <source>
        <dbReference type="Proteomes" id="UP001341444"/>
    </source>
</evidence>
<dbReference type="InterPro" id="IPR052917">
    <property type="entry name" value="Stress-Dev_Protein"/>
</dbReference>
<dbReference type="PANTHER" id="PTHR34818">
    <property type="entry name" value="PROTEIN BLI-3"/>
    <property type="match status" value="1"/>
</dbReference>
<comment type="caution">
    <text evidence="2">The sequence shown here is derived from an EMBL/GenBank/DDBJ whole genome shotgun (WGS) entry which is preliminary data.</text>
</comment>
<accession>A0ABU6MF84</accession>
<dbReference type="Pfam" id="PF01243">
    <property type="entry name" value="PNPOx_N"/>
    <property type="match status" value="1"/>
</dbReference>
<dbReference type="EMBL" id="JARMAB010000005">
    <property type="protein sequence ID" value="MED1202348.1"/>
    <property type="molecule type" value="Genomic_DNA"/>
</dbReference>
<dbReference type="RefSeq" id="WP_066267005.1">
    <property type="nucleotide sequence ID" value="NZ_JARMAB010000005.1"/>
</dbReference>
<gene>
    <name evidence="2" type="ORF">P4T90_04490</name>
</gene>
<dbReference type="SUPFAM" id="SSF50475">
    <property type="entry name" value="FMN-binding split barrel"/>
    <property type="match status" value="1"/>
</dbReference>
<proteinExistence type="predicted"/>
<keyword evidence="3" id="KW-1185">Reference proteome</keyword>
<organism evidence="2 3">
    <name type="scientific">Heyndrickxia acidicola</name>
    <dbReference type="NCBI Taxonomy" id="209389"/>
    <lineage>
        <taxon>Bacteria</taxon>
        <taxon>Bacillati</taxon>
        <taxon>Bacillota</taxon>
        <taxon>Bacilli</taxon>
        <taxon>Bacillales</taxon>
        <taxon>Bacillaceae</taxon>
        <taxon>Heyndrickxia</taxon>
    </lineage>
</organism>
<evidence type="ECO:0000313" key="2">
    <source>
        <dbReference type="EMBL" id="MED1202348.1"/>
    </source>
</evidence>
<dbReference type="Proteomes" id="UP001341444">
    <property type="component" value="Unassembled WGS sequence"/>
</dbReference>
<name>A0ABU6MF84_9BACI</name>
<dbReference type="InterPro" id="IPR012349">
    <property type="entry name" value="Split_barrel_FMN-bd"/>
</dbReference>
<feature type="domain" description="Pyridoxamine 5'-phosphate oxidase N-terminal" evidence="1">
    <location>
        <begin position="6"/>
        <end position="128"/>
    </location>
</feature>
<dbReference type="Gene3D" id="2.30.110.10">
    <property type="entry name" value="Electron Transport, Fmn-binding Protein, Chain A"/>
    <property type="match status" value="1"/>
</dbReference>